<comment type="caution">
    <text evidence="1">The sequence shown here is derived from an EMBL/GenBank/DDBJ whole genome shotgun (WGS) entry which is preliminary data.</text>
</comment>
<name>A0A076YY46_STRAG</name>
<proteinExistence type="predicted"/>
<evidence type="ECO:0008006" key="3">
    <source>
        <dbReference type="Google" id="ProtNLM"/>
    </source>
</evidence>
<protein>
    <recommendedName>
        <fullName evidence="3">Phage protein</fullName>
    </recommendedName>
</protein>
<sequence>MLELAIESIIKPMKKQEKTRVTGTINDQSITIDLDNLIVHYEGQEFLLETIPGTYGGKRYFFLCPDCERRCRKLFKASHAFACGTCQKLHQATLNRSKTDCQYYWQLAFKECLKVDSKAKHKHGYYSYDDFPKRPKYMRMTKYLYHWKRFHYYMDKGDKYWL</sequence>
<dbReference type="EMBL" id="UAVB01000001">
    <property type="protein sequence ID" value="SQA18165.1"/>
    <property type="molecule type" value="Genomic_DNA"/>
</dbReference>
<dbReference type="AlphaFoldDB" id="A0A076YY46"/>
<dbReference type="Proteomes" id="UP000250200">
    <property type="component" value="Unassembled WGS sequence"/>
</dbReference>
<gene>
    <name evidence="1" type="ORF">NCTC8181_01209</name>
</gene>
<evidence type="ECO:0000313" key="2">
    <source>
        <dbReference type="Proteomes" id="UP000250200"/>
    </source>
</evidence>
<dbReference type="RefSeq" id="WP_000891152.1">
    <property type="nucleotide sequence ID" value="NZ_CDEO01000009.1"/>
</dbReference>
<organism evidence="1 2">
    <name type="scientific">Streptococcus agalactiae</name>
    <dbReference type="NCBI Taxonomy" id="1311"/>
    <lineage>
        <taxon>Bacteria</taxon>
        <taxon>Bacillati</taxon>
        <taxon>Bacillota</taxon>
        <taxon>Bacilli</taxon>
        <taxon>Lactobacillales</taxon>
        <taxon>Streptococcaceae</taxon>
        <taxon>Streptococcus</taxon>
    </lineage>
</organism>
<accession>A0A076YY46</accession>
<reference evidence="1 2" key="1">
    <citation type="submission" date="2018-06" db="EMBL/GenBank/DDBJ databases">
        <authorList>
            <consortium name="Pathogen Informatics"/>
            <person name="Doyle S."/>
        </authorList>
    </citation>
    <scope>NUCLEOTIDE SEQUENCE [LARGE SCALE GENOMIC DNA]</scope>
    <source>
        <strain evidence="1 2">NCTC8181</strain>
    </source>
</reference>
<evidence type="ECO:0000313" key="1">
    <source>
        <dbReference type="EMBL" id="SQA18165.1"/>
    </source>
</evidence>